<organism evidence="2 3">
    <name type="scientific">Pieris macdunnoughi</name>
    <dbReference type="NCBI Taxonomy" id="345717"/>
    <lineage>
        <taxon>Eukaryota</taxon>
        <taxon>Metazoa</taxon>
        <taxon>Ecdysozoa</taxon>
        <taxon>Arthropoda</taxon>
        <taxon>Hexapoda</taxon>
        <taxon>Insecta</taxon>
        <taxon>Pterygota</taxon>
        <taxon>Neoptera</taxon>
        <taxon>Endopterygota</taxon>
        <taxon>Lepidoptera</taxon>
        <taxon>Glossata</taxon>
        <taxon>Ditrysia</taxon>
        <taxon>Papilionoidea</taxon>
        <taxon>Pieridae</taxon>
        <taxon>Pierinae</taxon>
        <taxon>Pieris</taxon>
    </lineage>
</organism>
<dbReference type="EMBL" id="CAJOBZ010000004">
    <property type="protein sequence ID" value="CAF4780534.1"/>
    <property type="molecule type" value="Genomic_DNA"/>
</dbReference>
<evidence type="ECO:0000313" key="3">
    <source>
        <dbReference type="Proteomes" id="UP000663880"/>
    </source>
</evidence>
<dbReference type="AlphaFoldDB" id="A0A821N359"/>
<name>A0A821N359_9NEOP</name>
<keyword evidence="3" id="KW-1185">Reference proteome</keyword>
<sequence length="137" mass="16853">MSFELSVEDKAFLAECEEEFKDRYTENDEEFMKVFNAEPSIPPIIENWYISNRSGGRFTPYSRDRYNRSRGYQGRRDEGSYNRGYRREYNDYEQYNKDRGHQGRRDEGSCNREYRRGYNDYEQGDNHNNRDRFQRRQ</sequence>
<evidence type="ECO:0000256" key="1">
    <source>
        <dbReference type="SAM" id="MobiDB-lite"/>
    </source>
</evidence>
<accession>A0A821N359</accession>
<feature type="region of interest" description="Disordered" evidence="1">
    <location>
        <begin position="52"/>
        <end position="137"/>
    </location>
</feature>
<dbReference type="GO" id="GO:0031533">
    <property type="term" value="C:mRNA capping enzyme complex"/>
    <property type="evidence" value="ECO:0007669"/>
    <property type="project" value="InterPro"/>
</dbReference>
<comment type="caution">
    <text evidence="2">The sequence shown here is derived from an EMBL/GenBank/DDBJ whole genome shotgun (WGS) entry which is preliminary data.</text>
</comment>
<protein>
    <submittedName>
        <fullName evidence="2">Uncharacterized protein</fullName>
    </submittedName>
</protein>
<evidence type="ECO:0000313" key="2">
    <source>
        <dbReference type="EMBL" id="CAF4780534.1"/>
    </source>
</evidence>
<gene>
    <name evidence="2" type="ORF">PMACD_LOCUS2321</name>
</gene>
<dbReference type="Proteomes" id="UP000663880">
    <property type="component" value="Unassembled WGS sequence"/>
</dbReference>
<feature type="compositionally biased region" description="Basic and acidic residues" evidence="1">
    <location>
        <begin position="74"/>
        <end position="137"/>
    </location>
</feature>
<dbReference type="Pfam" id="PF15320">
    <property type="entry name" value="RAM"/>
    <property type="match status" value="1"/>
</dbReference>
<dbReference type="InterPro" id="IPR028271">
    <property type="entry name" value="RAMAC"/>
</dbReference>
<dbReference type="OrthoDB" id="5875297at2759"/>
<dbReference type="GO" id="GO:0106005">
    <property type="term" value="P:RNA 5'-cap (guanine-N7)-methylation"/>
    <property type="evidence" value="ECO:0007669"/>
    <property type="project" value="InterPro"/>
</dbReference>
<dbReference type="GO" id="GO:0003723">
    <property type="term" value="F:RNA binding"/>
    <property type="evidence" value="ECO:0007669"/>
    <property type="project" value="InterPro"/>
</dbReference>
<proteinExistence type="predicted"/>
<reference evidence="2" key="1">
    <citation type="submission" date="2021-02" db="EMBL/GenBank/DDBJ databases">
        <authorList>
            <person name="Steward A R."/>
        </authorList>
    </citation>
    <scope>NUCLEOTIDE SEQUENCE</scope>
</reference>